<dbReference type="Proteomes" id="UP001198163">
    <property type="component" value="Unassembled WGS sequence"/>
</dbReference>
<proteinExistence type="inferred from homology"/>
<organism evidence="5 6">
    <name type="scientific">Teretinema zuelzerae</name>
    <dbReference type="NCBI Taxonomy" id="156"/>
    <lineage>
        <taxon>Bacteria</taxon>
        <taxon>Pseudomonadati</taxon>
        <taxon>Spirochaetota</taxon>
        <taxon>Spirochaetia</taxon>
        <taxon>Spirochaetales</taxon>
        <taxon>Treponemataceae</taxon>
        <taxon>Teretinema</taxon>
    </lineage>
</organism>
<dbReference type="PIRSF" id="PIRSF000390">
    <property type="entry name" value="PLP_StrS"/>
    <property type="match status" value="1"/>
</dbReference>
<dbReference type="GO" id="GO:0030170">
    <property type="term" value="F:pyridoxal phosphate binding"/>
    <property type="evidence" value="ECO:0007669"/>
    <property type="project" value="TreeGrafter"/>
</dbReference>
<evidence type="ECO:0000313" key="6">
    <source>
        <dbReference type="Proteomes" id="UP001198163"/>
    </source>
</evidence>
<accession>A0AAE3JL69</accession>
<keyword evidence="5" id="KW-0808">Transferase</keyword>
<dbReference type="InterPro" id="IPR000653">
    <property type="entry name" value="DegT/StrS_aminotransferase"/>
</dbReference>
<keyword evidence="6" id="KW-1185">Reference proteome</keyword>
<feature type="modified residue" description="N6-(pyridoxal phosphate)lysine" evidence="3">
    <location>
        <position position="189"/>
    </location>
</feature>
<evidence type="ECO:0000256" key="4">
    <source>
        <dbReference type="RuleBase" id="RU004508"/>
    </source>
</evidence>
<sequence>MAENMNDNIPFFKPSFSQDEEDAVLRVLRSGWLTTGPEALAFENEFSRFIGGTHCLAVNSATSGLMLAYDAFGVGPGTSILTTPYTFASTATAARHLGADIRWADIESDSYNIDPNRIEEALKKHPEIRAIVPVHVAGLPCDMEAICYLGKKYGKAVIEDAAHAFPSRTPGGFAGTLGDAGVWSFYATKTITTGEGGMVHVRGDEAEKRIKLMRSHGINRTIWDRYTSVQASWVYDVVEDGWKCNLPDILAAIGREQLKKADSFLDQRSKTARKYAEAFRSCPSLELPPDGTGNAWHLFLLRIIPEKLTIGRDEFAAELQKQGLGISVHFIPHFELTYFKKRYNLTREEFPCSARRYETTITLPFWPGMSEEQEDRVIRAVISTADTYARS</sequence>
<dbReference type="InterPro" id="IPR015421">
    <property type="entry name" value="PyrdxlP-dep_Trfase_major"/>
</dbReference>
<dbReference type="CDD" id="cd00616">
    <property type="entry name" value="AHBA_syn"/>
    <property type="match status" value="1"/>
</dbReference>
<dbReference type="PANTHER" id="PTHR30244">
    <property type="entry name" value="TRANSAMINASE"/>
    <property type="match status" value="1"/>
</dbReference>
<dbReference type="Pfam" id="PF01041">
    <property type="entry name" value="DegT_DnrJ_EryC1"/>
    <property type="match status" value="1"/>
</dbReference>
<gene>
    <name evidence="5" type="ORF">K7J14_07445</name>
</gene>
<comment type="similarity">
    <text evidence="1 4">Belongs to the DegT/DnrJ/EryC1 family.</text>
</comment>
<feature type="active site" description="Proton acceptor" evidence="2">
    <location>
        <position position="189"/>
    </location>
</feature>
<dbReference type="EMBL" id="JAINWA010000003">
    <property type="protein sequence ID" value="MCD1654539.1"/>
    <property type="molecule type" value="Genomic_DNA"/>
</dbReference>
<dbReference type="Gene3D" id="3.40.640.10">
    <property type="entry name" value="Type I PLP-dependent aspartate aminotransferase-like (Major domain)"/>
    <property type="match status" value="1"/>
</dbReference>
<dbReference type="PANTHER" id="PTHR30244:SF34">
    <property type="entry name" value="DTDP-4-AMINO-4,6-DIDEOXYGALACTOSE TRANSAMINASE"/>
    <property type="match status" value="1"/>
</dbReference>
<evidence type="ECO:0000256" key="1">
    <source>
        <dbReference type="ARBA" id="ARBA00037999"/>
    </source>
</evidence>
<dbReference type="InterPro" id="IPR015424">
    <property type="entry name" value="PyrdxlP-dep_Trfase"/>
</dbReference>
<keyword evidence="3 4" id="KW-0663">Pyridoxal phosphate</keyword>
<comment type="caution">
    <text evidence="5">The sequence shown here is derived from an EMBL/GenBank/DDBJ whole genome shotgun (WGS) entry which is preliminary data.</text>
</comment>
<evidence type="ECO:0000256" key="3">
    <source>
        <dbReference type="PIRSR" id="PIRSR000390-2"/>
    </source>
</evidence>
<dbReference type="Gene3D" id="3.90.1150.10">
    <property type="entry name" value="Aspartate Aminotransferase, domain 1"/>
    <property type="match status" value="1"/>
</dbReference>
<name>A0AAE3JL69_9SPIR</name>
<dbReference type="SUPFAM" id="SSF53383">
    <property type="entry name" value="PLP-dependent transferases"/>
    <property type="match status" value="1"/>
</dbReference>
<dbReference type="GO" id="GO:0000271">
    <property type="term" value="P:polysaccharide biosynthetic process"/>
    <property type="evidence" value="ECO:0007669"/>
    <property type="project" value="TreeGrafter"/>
</dbReference>
<dbReference type="AlphaFoldDB" id="A0AAE3JL69"/>
<dbReference type="InterPro" id="IPR015422">
    <property type="entry name" value="PyrdxlP-dep_Trfase_small"/>
</dbReference>
<dbReference type="GO" id="GO:0008483">
    <property type="term" value="F:transaminase activity"/>
    <property type="evidence" value="ECO:0007669"/>
    <property type="project" value="UniProtKB-KW"/>
</dbReference>
<evidence type="ECO:0000313" key="5">
    <source>
        <dbReference type="EMBL" id="MCD1654539.1"/>
    </source>
</evidence>
<reference evidence="5" key="1">
    <citation type="submission" date="2021-08" db="EMBL/GenBank/DDBJ databases">
        <title>Comparative analyses of Brucepasteria parasyntrophica and Teretinema zuelzerae.</title>
        <authorList>
            <person name="Song Y."/>
            <person name="Brune A."/>
        </authorList>
    </citation>
    <scope>NUCLEOTIDE SEQUENCE</scope>
    <source>
        <strain evidence="5">DSM 1903</strain>
    </source>
</reference>
<evidence type="ECO:0000256" key="2">
    <source>
        <dbReference type="PIRSR" id="PIRSR000390-1"/>
    </source>
</evidence>
<keyword evidence="5" id="KW-0032">Aminotransferase</keyword>
<protein>
    <submittedName>
        <fullName evidence="5">DegT/DnrJ/EryC1/StrS family aminotransferase</fullName>
    </submittedName>
</protein>